<dbReference type="Gramene" id="PRQ41599">
    <property type="protein sequence ID" value="PRQ41599"/>
    <property type="gene ID" value="RchiOBHm_Chr3g0448561"/>
</dbReference>
<keyword evidence="1" id="KW-1133">Transmembrane helix</keyword>
<evidence type="ECO:0000313" key="2">
    <source>
        <dbReference type="EMBL" id="PRQ41599.1"/>
    </source>
</evidence>
<protein>
    <submittedName>
        <fullName evidence="2">Uncharacterized protein</fullName>
    </submittedName>
</protein>
<keyword evidence="3" id="KW-1185">Reference proteome</keyword>
<keyword evidence="1" id="KW-0812">Transmembrane</keyword>
<dbReference type="AlphaFoldDB" id="A0A2P6R5D7"/>
<evidence type="ECO:0000313" key="3">
    <source>
        <dbReference type="Proteomes" id="UP000238479"/>
    </source>
</evidence>
<organism evidence="2 3">
    <name type="scientific">Rosa chinensis</name>
    <name type="common">China rose</name>
    <dbReference type="NCBI Taxonomy" id="74649"/>
    <lineage>
        <taxon>Eukaryota</taxon>
        <taxon>Viridiplantae</taxon>
        <taxon>Streptophyta</taxon>
        <taxon>Embryophyta</taxon>
        <taxon>Tracheophyta</taxon>
        <taxon>Spermatophyta</taxon>
        <taxon>Magnoliopsida</taxon>
        <taxon>eudicotyledons</taxon>
        <taxon>Gunneridae</taxon>
        <taxon>Pentapetalae</taxon>
        <taxon>rosids</taxon>
        <taxon>fabids</taxon>
        <taxon>Rosales</taxon>
        <taxon>Rosaceae</taxon>
        <taxon>Rosoideae</taxon>
        <taxon>Rosoideae incertae sedis</taxon>
        <taxon>Rosa</taxon>
    </lineage>
</organism>
<evidence type="ECO:0000256" key="1">
    <source>
        <dbReference type="SAM" id="Phobius"/>
    </source>
</evidence>
<accession>A0A2P6R5D7</accession>
<dbReference type="EMBL" id="PDCK01000041">
    <property type="protein sequence ID" value="PRQ41599.1"/>
    <property type="molecule type" value="Genomic_DNA"/>
</dbReference>
<comment type="caution">
    <text evidence="2">The sequence shown here is derived from an EMBL/GenBank/DDBJ whole genome shotgun (WGS) entry which is preliminary data.</text>
</comment>
<dbReference type="Proteomes" id="UP000238479">
    <property type="component" value="Chromosome 3"/>
</dbReference>
<sequence length="93" mass="10362">MDSPLRRRVLFVISLVGLGVTLWLITHPSPAYLAYANSNLGHYVVLPVELVLSAALALSLCHLKSHISDQRDDELITHSLRRFSVVFAMCYAV</sequence>
<feature type="transmembrane region" description="Helical" evidence="1">
    <location>
        <begin position="9"/>
        <end position="28"/>
    </location>
</feature>
<feature type="transmembrane region" description="Helical" evidence="1">
    <location>
        <begin position="40"/>
        <end position="61"/>
    </location>
</feature>
<gene>
    <name evidence="2" type="ORF">RchiOBHm_Chr3g0448561</name>
</gene>
<proteinExistence type="predicted"/>
<keyword evidence="1" id="KW-0472">Membrane</keyword>
<name>A0A2P6R5D7_ROSCH</name>
<reference evidence="2 3" key="1">
    <citation type="journal article" date="2018" name="Nat. Genet.">
        <title>The Rosa genome provides new insights in the design of modern roses.</title>
        <authorList>
            <person name="Bendahmane M."/>
        </authorList>
    </citation>
    <scope>NUCLEOTIDE SEQUENCE [LARGE SCALE GENOMIC DNA]</scope>
    <source>
        <strain evidence="3">cv. Old Blush</strain>
    </source>
</reference>